<evidence type="ECO:0000259" key="2">
    <source>
        <dbReference type="Pfam" id="PF03629"/>
    </source>
</evidence>
<dbReference type="SUPFAM" id="SSF49785">
    <property type="entry name" value="Galactose-binding domain-like"/>
    <property type="match status" value="1"/>
</dbReference>
<accession>A0A4U1BV52</accession>
<dbReference type="Proteomes" id="UP000310477">
    <property type="component" value="Unassembled WGS sequence"/>
</dbReference>
<dbReference type="GO" id="GO:0001681">
    <property type="term" value="F:sialate O-acetylesterase activity"/>
    <property type="evidence" value="ECO:0007669"/>
    <property type="project" value="InterPro"/>
</dbReference>
<dbReference type="OrthoDB" id="9816001at2"/>
<keyword evidence="4" id="KW-1185">Reference proteome</keyword>
<dbReference type="InterPro" id="IPR005181">
    <property type="entry name" value="SASA"/>
</dbReference>
<evidence type="ECO:0000256" key="1">
    <source>
        <dbReference type="ARBA" id="ARBA00022801"/>
    </source>
</evidence>
<feature type="domain" description="Sialate O-acetylesterase" evidence="2">
    <location>
        <begin position="435"/>
        <end position="518"/>
    </location>
</feature>
<dbReference type="Pfam" id="PF03629">
    <property type="entry name" value="SASA"/>
    <property type="match status" value="2"/>
</dbReference>
<gene>
    <name evidence="3" type="ORF">FA045_17830</name>
</gene>
<comment type="caution">
    <text evidence="3">The sequence shown here is derived from an EMBL/GenBank/DDBJ whole genome shotgun (WGS) entry which is preliminary data.</text>
</comment>
<dbReference type="InterPro" id="IPR036514">
    <property type="entry name" value="SGNH_hydro_sf"/>
</dbReference>
<dbReference type="EMBL" id="SWBO01000016">
    <property type="protein sequence ID" value="TKB96607.1"/>
    <property type="molecule type" value="Genomic_DNA"/>
</dbReference>
<dbReference type="InterPro" id="IPR039329">
    <property type="entry name" value="SIAE"/>
</dbReference>
<dbReference type="PANTHER" id="PTHR22901">
    <property type="entry name" value="SIALATE O-ACETYLESTERASE"/>
    <property type="match status" value="1"/>
</dbReference>
<dbReference type="InterPro" id="IPR008979">
    <property type="entry name" value="Galactose-bd-like_sf"/>
</dbReference>
<dbReference type="PANTHER" id="PTHR22901:SF0">
    <property type="entry name" value="SIALATE O-ACETYLESTERASE"/>
    <property type="match status" value="1"/>
</dbReference>
<dbReference type="Gene3D" id="3.40.50.1110">
    <property type="entry name" value="SGNH hydrolase"/>
    <property type="match status" value="1"/>
</dbReference>
<keyword evidence="1" id="KW-0378">Hydrolase</keyword>
<dbReference type="AlphaFoldDB" id="A0A4U1BV52"/>
<dbReference type="RefSeq" id="WP_136878439.1">
    <property type="nucleotide sequence ID" value="NZ_SWBO01000016.1"/>
</dbReference>
<organism evidence="3 4">
    <name type="scientific">Pedobacter cryotolerans</name>
    <dbReference type="NCBI Taxonomy" id="2571270"/>
    <lineage>
        <taxon>Bacteria</taxon>
        <taxon>Pseudomonadati</taxon>
        <taxon>Bacteroidota</taxon>
        <taxon>Sphingobacteriia</taxon>
        <taxon>Sphingobacteriales</taxon>
        <taxon>Sphingobacteriaceae</taxon>
        <taxon>Pedobacter</taxon>
    </lineage>
</organism>
<evidence type="ECO:0000313" key="4">
    <source>
        <dbReference type="Proteomes" id="UP000310477"/>
    </source>
</evidence>
<dbReference type="Gene3D" id="2.60.120.260">
    <property type="entry name" value="Galactose-binding domain-like"/>
    <property type="match status" value="1"/>
</dbReference>
<dbReference type="GO" id="GO:0004553">
    <property type="term" value="F:hydrolase activity, hydrolyzing O-glycosyl compounds"/>
    <property type="evidence" value="ECO:0007669"/>
    <property type="project" value="InterPro"/>
</dbReference>
<protein>
    <submittedName>
        <fullName evidence="3">Sialate O-acetylesterase</fullName>
    </submittedName>
</protein>
<name>A0A4U1BV52_9SPHI</name>
<sequence>MHLGYKTTLLSLILFFSTFLVYADIRLPQLISDHMVLQRNTKLKIWGWGSIGEKISISFNGKSYNTTAGKDSKWLIMLAEMKAGGPYKMVLKGENLIVINDVLIGDVWFCSGQSNMVLTMERLKEKYPSEVSNDNFSEIRNFFIPTNSDFTKVHENHLSAKWKQAVGENILGMGGVTYFFAKKLYQKYKIPIGIINASVGGVPIEAWMSEEAFKDYPAIMQEIKNLKDTVYISNFNKLLMQQDLNNPARIIQVDKGLTDTVKWIDPNFKPIGWRQFWMPGYWADQGVKGLNGTIYFRKEIDIPASMINTPAKLFLGCIVDADSTFINGEFVGNTTYQYPPRRYIIKPGILKPGKNIIVIKVVNNSGKGGFVPDKNYVLNANGESIDLRGDWMYQIAIVQQNFISAGVQNEINHLRPIIAQNAPTGLFNTMTAPATNYAINGFLWYQGETNSGRPKEYAKLLNDLIEDWRMKWGQGNLPFVIVQLPNFMEVNYLPSESNWAQLRQSQLDALTIPSTGLAVGIDVGEWNDIHPLNKKDIGERLALWAEHLAFGTKNLVYSGPIYHSLAIEQNKIRLKFTNTGSGLISKNSDELHHFAIAGADKNFIWAKAKIDNNEVIVWSDSIAKPIYVRYAWADNPEGANLYNREGLPASPFEAFLK</sequence>
<dbReference type="SUPFAM" id="SSF52266">
    <property type="entry name" value="SGNH hydrolase"/>
    <property type="match status" value="1"/>
</dbReference>
<reference evidence="3 4" key="1">
    <citation type="submission" date="2019-04" db="EMBL/GenBank/DDBJ databases">
        <title>Pedobacter sp. AR-2-6 sp. nov., isolated from Arctic soil.</title>
        <authorList>
            <person name="Dahal R.H."/>
            <person name="Kim D.-U."/>
        </authorList>
    </citation>
    <scope>NUCLEOTIDE SEQUENCE [LARGE SCALE GENOMIC DNA]</scope>
    <source>
        <strain evidence="3 4">AR-2-6</strain>
    </source>
</reference>
<evidence type="ECO:0000313" key="3">
    <source>
        <dbReference type="EMBL" id="TKB96607.1"/>
    </source>
</evidence>
<feature type="domain" description="Sialate O-acetylesterase" evidence="2">
    <location>
        <begin position="106"/>
        <end position="228"/>
    </location>
</feature>
<proteinExistence type="predicted"/>
<dbReference type="GO" id="GO:0005975">
    <property type="term" value="P:carbohydrate metabolic process"/>
    <property type="evidence" value="ECO:0007669"/>
    <property type="project" value="InterPro"/>
</dbReference>